<dbReference type="InterPro" id="IPR039266">
    <property type="entry name" value="EN-1/SPM"/>
</dbReference>
<dbReference type="GO" id="GO:0032196">
    <property type="term" value="P:transposition"/>
    <property type="evidence" value="ECO:0007669"/>
    <property type="project" value="InterPro"/>
</dbReference>
<keyword evidence="2" id="KW-0732">Signal</keyword>
<feature type="region of interest" description="Disordered" evidence="1">
    <location>
        <begin position="458"/>
        <end position="500"/>
    </location>
</feature>
<dbReference type="PANTHER" id="PTHR33157">
    <property type="entry name" value="AUTONOMOUS TRANSPOSABLE ELEMENT EN-1 MOSAIC PROTEIN-RELATED"/>
    <property type="match status" value="1"/>
</dbReference>
<feature type="chain" id="PRO_5002900100" evidence="2">
    <location>
        <begin position="21"/>
        <end position="567"/>
    </location>
</feature>
<feature type="compositionally biased region" description="Polar residues" evidence="1">
    <location>
        <begin position="458"/>
        <end position="473"/>
    </location>
</feature>
<feature type="region of interest" description="Disordered" evidence="1">
    <location>
        <begin position="520"/>
        <end position="567"/>
    </location>
</feature>
<evidence type="ECO:0000256" key="1">
    <source>
        <dbReference type="SAM" id="MobiDB-lite"/>
    </source>
</evidence>
<feature type="compositionally biased region" description="Low complexity" evidence="1">
    <location>
        <begin position="124"/>
        <end position="137"/>
    </location>
</feature>
<feature type="compositionally biased region" description="Low complexity" evidence="1">
    <location>
        <begin position="89"/>
        <end position="105"/>
    </location>
</feature>
<dbReference type="PANTHER" id="PTHR33157:SF12">
    <property type="entry name" value="TRANSPOSASE TNP1_EN_SPM-LIKE DOMAIN-CONTAINING PROTEIN"/>
    <property type="match status" value="1"/>
</dbReference>
<dbReference type="EMBL" id="BT067467">
    <property type="protein sequence ID" value="ACN34364.1"/>
    <property type="molecule type" value="mRNA"/>
</dbReference>
<name>C0PGP8_MAIZE</name>
<feature type="compositionally biased region" description="Acidic residues" evidence="1">
    <location>
        <begin position="106"/>
        <end position="123"/>
    </location>
</feature>
<dbReference type="AlphaFoldDB" id="C0PGP8"/>
<feature type="compositionally biased region" description="Low complexity" evidence="1">
    <location>
        <begin position="545"/>
        <end position="567"/>
    </location>
</feature>
<feature type="region of interest" description="Disordered" evidence="1">
    <location>
        <begin position="64"/>
        <end position="144"/>
    </location>
</feature>
<accession>C0PGP8</accession>
<organism evidence="3">
    <name type="scientific">Zea mays</name>
    <name type="common">Maize</name>
    <dbReference type="NCBI Taxonomy" id="4577"/>
    <lineage>
        <taxon>Eukaryota</taxon>
        <taxon>Viridiplantae</taxon>
        <taxon>Streptophyta</taxon>
        <taxon>Embryophyta</taxon>
        <taxon>Tracheophyta</taxon>
        <taxon>Spermatophyta</taxon>
        <taxon>Magnoliopsida</taxon>
        <taxon>Liliopsida</taxon>
        <taxon>Poales</taxon>
        <taxon>Poaceae</taxon>
        <taxon>PACMAD clade</taxon>
        <taxon>Panicoideae</taxon>
        <taxon>Andropogonodae</taxon>
        <taxon>Andropogoneae</taxon>
        <taxon>Tripsacinae</taxon>
        <taxon>Zea</taxon>
    </lineage>
</organism>
<sequence>MERLLAGLLLGFLLLALVDGMASQLKSQGASIPKVALSLERWNPVLLHRRVSELEATNAGCWTKMVGGGTRTRRGRRSTRRTEEEAQQDDVVQQQVEQQAAVDAAQQDDDDAAQQDDDDDDAAQQDVSGSGSSGSRSIYLRGPASLPKRPILRDRRPLIRPDGERSWMVLETAGGHDRNPNGILGLLCREHFPGLVEYAGVTSPAYTFDHYAVAPDAVDRDDRQFNNKAERVKQELWDFFRCDAGYEARADVVSTTCCKKLVVDMHYEARIQAIITYHGSVLGEKVNKKDARTMSLTPDQYLQMIPHWCAAHPVCWDKMVHRWCSAEWDEAHNASRERRLLMQGPSHHQGSRSLGKYAEAWSAAHGGAPCSTFSAYAMAHKGKATSDVTYNPDDGPEAYTNPAIHSRLSEYTAMAKEVYGPDYDPRTEDIDGDVLMRVGGGKRHGRYWIADGAIDSSSTPTLSQVRARSTSASPAIRPRQDSSQHRIQQLQTQLDDERRQREELKKRMAEMFAYMQSLGAAQGHAPPPPLFPATDPAEFTTPGQSTASNNPHSSSSPSPNQSRCPPR</sequence>
<evidence type="ECO:0000256" key="2">
    <source>
        <dbReference type="SAM" id="SignalP"/>
    </source>
</evidence>
<protein>
    <submittedName>
        <fullName evidence="3">Uncharacterized protein</fullName>
    </submittedName>
</protein>
<proteinExistence type="evidence at transcript level"/>
<evidence type="ECO:0000313" key="3">
    <source>
        <dbReference type="EMBL" id="ACN34364.1"/>
    </source>
</evidence>
<dbReference type="ExpressionAtlas" id="C0PGP8">
    <property type="expression patterns" value="baseline and differential"/>
</dbReference>
<feature type="signal peptide" evidence="2">
    <location>
        <begin position="1"/>
        <end position="20"/>
    </location>
</feature>
<reference evidence="3" key="1">
    <citation type="journal article" date="2009" name="PLoS Genet.">
        <title>Sequencing, mapping, and analysis of 27,455 maize full-length cDNAs.</title>
        <authorList>
            <person name="Soderlund C."/>
            <person name="Descour A."/>
            <person name="Kudrna D."/>
            <person name="Bomhoff M."/>
            <person name="Boyd L."/>
            <person name="Currie J."/>
            <person name="Angelova A."/>
            <person name="Collura K."/>
            <person name="Wissotski M."/>
            <person name="Ashley E."/>
            <person name="Morrow D."/>
            <person name="Fernandes J."/>
            <person name="Walbot V."/>
            <person name="Yu Y."/>
        </authorList>
    </citation>
    <scope>NUCLEOTIDE SEQUENCE</scope>
    <source>
        <strain evidence="3">B73</strain>
    </source>
</reference>